<organism evidence="2 5">
    <name type="scientific">Cephus cinctus</name>
    <name type="common">Wheat stem sawfly</name>
    <dbReference type="NCBI Taxonomy" id="211228"/>
    <lineage>
        <taxon>Eukaryota</taxon>
        <taxon>Metazoa</taxon>
        <taxon>Ecdysozoa</taxon>
        <taxon>Arthropoda</taxon>
        <taxon>Hexapoda</taxon>
        <taxon>Insecta</taxon>
        <taxon>Pterygota</taxon>
        <taxon>Neoptera</taxon>
        <taxon>Endopterygota</taxon>
        <taxon>Hymenoptera</taxon>
        <taxon>Cephoidea</taxon>
        <taxon>Cephidae</taxon>
        <taxon>Cephus</taxon>
    </lineage>
</organism>
<gene>
    <name evidence="3 4 5" type="primary">LOC107272327</name>
</gene>
<evidence type="ECO:0000313" key="2">
    <source>
        <dbReference type="Proteomes" id="UP000694920"/>
    </source>
</evidence>
<keyword evidence="2" id="KW-1185">Reference proteome</keyword>
<dbReference type="RefSeq" id="XP_015604887.1">
    <property type="nucleotide sequence ID" value="XM_015749401.2"/>
</dbReference>
<name>A0AAJ7C8Z5_CEPCN</name>
<dbReference type="RefSeq" id="XP_015604886.1">
    <property type="nucleotide sequence ID" value="XM_015749400.2"/>
</dbReference>
<keyword evidence="1" id="KW-0812">Transmembrane</keyword>
<evidence type="ECO:0000313" key="3">
    <source>
        <dbReference type="RefSeq" id="XP_015604884.1"/>
    </source>
</evidence>
<dbReference type="KEGG" id="ccin:107272327"/>
<evidence type="ECO:0000313" key="4">
    <source>
        <dbReference type="RefSeq" id="XP_015604886.1"/>
    </source>
</evidence>
<dbReference type="GeneID" id="107272327"/>
<dbReference type="RefSeq" id="XP_015604884.1">
    <property type="nucleotide sequence ID" value="XM_015749398.2"/>
</dbReference>
<protein>
    <submittedName>
        <fullName evidence="3 4">Uncharacterized protein LOC107272327</fullName>
    </submittedName>
</protein>
<sequence>MDLELKDWQCDDDDPFEFTRRTALLLRGFGAKDLLLQFKEKNICTTDLPYMTVEDLMSLGADQTLAKKFSKQVKTLIKSNNGSALASDDRHKQFIEILKNGQQHLSFIQAFVAYARLRLTRESQDFFIDLNEGVRASDALRTAAMAVVTEIEDVEYVLRDLGALVSTKEKRWKIRFTLTTLVTGVGIALFIIIRRKVY</sequence>
<reference evidence="3 4" key="1">
    <citation type="submission" date="2025-04" db="UniProtKB">
        <authorList>
            <consortium name="RefSeq"/>
        </authorList>
    </citation>
    <scope>IDENTIFICATION</scope>
</reference>
<evidence type="ECO:0000313" key="5">
    <source>
        <dbReference type="RefSeq" id="XP_015604887.1"/>
    </source>
</evidence>
<evidence type="ECO:0000256" key="1">
    <source>
        <dbReference type="SAM" id="Phobius"/>
    </source>
</evidence>
<keyword evidence="1" id="KW-0472">Membrane</keyword>
<feature type="transmembrane region" description="Helical" evidence="1">
    <location>
        <begin position="176"/>
        <end position="193"/>
    </location>
</feature>
<accession>A0AAJ7C8Z5</accession>
<keyword evidence="1" id="KW-1133">Transmembrane helix</keyword>
<proteinExistence type="predicted"/>
<dbReference type="AlphaFoldDB" id="A0AAJ7C8Z5"/>
<dbReference type="Proteomes" id="UP000694920">
    <property type="component" value="Unplaced"/>
</dbReference>